<dbReference type="AlphaFoldDB" id="A0A0L0F5V8"/>
<evidence type="ECO:0000313" key="2">
    <source>
        <dbReference type="EMBL" id="KNC72024.1"/>
    </source>
</evidence>
<dbReference type="RefSeq" id="XP_014145926.1">
    <property type="nucleotide sequence ID" value="XM_014290451.1"/>
</dbReference>
<feature type="non-terminal residue" evidence="2">
    <location>
        <position position="170"/>
    </location>
</feature>
<protein>
    <submittedName>
        <fullName evidence="2">Uncharacterized protein</fullName>
    </submittedName>
</protein>
<sequence>MFASPSLRSKKMIKLPNGALSADVELNWEVVLAATVKSDKPASQDEGSRELGVEIDMLKGEAVILDKKKFMKRTLYDTMESVNTVEGFSILALSAIMSQGRREQVNRERQGVSTNGGPMNDDVQRFMEDVPGPESGGAKQFLYEREVIEASMGAMDVSDTASTFTEFQNQ</sequence>
<dbReference type="GeneID" id="25915932"/>
<dbReference type="EMBL" id="KQ247702">
    <property type="protein sequence ID" value="KNC72024.1"/>
    <property type="molecule type" value="Genomic_DNA"/>
</dbReference>
<evidence type="ECO:0000256" key="1">
    <source>
        <dbReference type="SAM" id="MobiDB-lite"/>
    </source>
</evidence>
<feature type="region of interest" description="Disordered" evidence="1">
    <location>
        <begin position="102"/>
        <end position="123"/>
    </location>
</feature>
<dbReference type="Proteomes" id="UP000054560">
    <property type="component" value="Unassembled WGS sequence"/>
</dbReference>
<proteinExistence type="predicted"/>
<evidence type="ECO:0000313" key="3">
    <source>
        <dbReference type="Proteomes" id="UP000054560"/>
    </source>
</evidence>
<keyword evidence="3" id="KW-1185">Reference proteome</keyword>
<gene>
    <name evidence="2" type="ORF">SARC_15428</name>
</gene>
<accession>A0A0L0F5V8</accession>
<reference evidence="2 3" key="1">
    <citation type="submission" date="2011-02" db="EMBL/GenBank/DDBJ databases">
        <title>The Genome Sequence of Sphaeroforma arctica JP610.</title>
        <authorList>
            <consortium name="The Broad Institute Genome Sequencing Platform"/>
            <person name="Russ C."/>
            <person name="Cuomo C."/>
            <person name="Young S.K."/>
            <person name="Zeng Q."/>
            <person name="Gargeya S."/>
            <person name="Alvarado L."/>
            <person name="Berlin A."/>
            <person name="Chapman S.B."/>
            <person name="Chen Z."/>
            <person name="Freedman E."/>
            <person name="Gellesch M."/>
            <person name="Goldberg J."/>
            <person name="Griggs A."/>
            <person name="Gujja S."/>
            <person name="Heilman E."/>
            <person name="Heiman D."/>
            <person name="Howarth C."/>
            <person name="Mehta T."/>
            <person name="Neiman D."/>
            <person name="Pearson M."/>
            <person name="Roberts A."/>
            <person name="Saif S."/>
            <person name="Shea T."/>
            <person name="Shenoy N."/>
            <person name="Sisk P."/>
            <person name="Stolte C."/>
            <person name="Sykes S."/>
            <person name="White J."/>
            <person name="Yandava C."/>
            <person name="Burger G."/>
            <person name="Gray M.W."/>
            <person name="Holland P.W.H."/>
            <person name="King N."/>
            <person name="Lang F.B.F."/>
            <person name="Roger A.J."/>
            <person name="Ruiz-Trillo I."/>
            <person name="Haas B."/>
            <person name="Nusbaum C."/>
            <person name="Birren B."/>
        </authorList>
    </citation>
    <scope>NUCLEOTIDE SEQUENCE [LARGE SCALE GENOMIC DNA]</scope>
    <source>
        <strain evidence="2 3">JP610</strain>
    </source>
</reference>
<name>A0A0L0F5V8_9EUKA</name>
<organism evidence="2 3">
    <name type="scientific">Sphaeroforma arctica JP610</name>
    <dbReference type="NCBI Taxonomy" id="667725"/>
    <lineage>
        <taxon>Eukaryota</taxon>
        <taxon>Ichthyosporea</taxon>
        <taxon>Ichthyophonida</taxon>
        <taxon>Sphaeroforma</taxon>
    </lineage>
</organism>